<evidence type="ECO:0000313" key="2">
    <source>
        <dbReference type="EMBL" id="KNB17611.1"/>
    </source>
</evidence>
<dbReference type="KEGG" id="fox:FOXG_21983"/>
<dbReference type="GeneID" id="28962409"/>
<evidence type="ECO:0000313" key="1">
    <source>
        <dbReference type="EMBL" id="KNB16545.1"/>
    </source>
</evidence>
<dbReference type="VEuPathDB" id="FungiDB:FOXG_21703"/>
<sequence length="88" mass="9132">MAGGVLGSRQRCGCQANGSLRLAGSHIVSLVTGENGFEKQEQSYQPVGGGVGGPSAPKVPYWGTGRAGLEKSESIYTLFTEMLLATND</sequence>
<dbReference type="EMBL" id="DS231722">
    <property type="protein sequence ID" value="KNB17611.1"/>
    <property type="molecule type" value="Genomic_DNA"/>
</dbReference>
<dbReference type="KEGG" id="fox:FOXG_21703"/>
<dbReference type="EMBL" id="DS231719">
    <property type="protein sequence ID" value="KNB16545.1"/>
    <property type="molecule type" value="Genomic_DNA"/>
</dbReference>
<dbReference type="Proteomes" id="UP000009097">
    <property type="component" value="Unassembled WGS sequence"/>
</dbReference>
<reference evidence="1" key="1">
    <citation type="submission" date="2007-04" db="EMBL/GenBank/DDBJ databases">
        <authorList>
            <consortium name="The Broad Institute Genome Sequencing Platform"/>
            <person name="Birren B."/>
            <person name="Lander E."/>
            <person name="Galagan J."/>
            <person name="Nusbaum C."/>
            <person name="Devon K."/>
            <person name="Ma L.-J."/>
            <person name="Jaffe D."/>
            <person name="Butler J."/>
            <person name="Alvarez P."/>
            <person name="Gnerre S."/>
            <person name="Grabherr M."/>
            <person name="Kleber M."/>
            <person name="Mauceli E."/>
            <person name="Brockman W."/>
            <person name="MacCallum I.A."/>
            <person name="Young S."/>
            <person name="LaButti K."/>
            <person name="DeCaprio D."/>
            <person name="Crawford M."/>
            <person name="Koehrsen M."/>
            <person name="Engels R."/>
            <person name="Montgomery P."/>
            <person name="Pearson M."/>
            <person name="Howarth C."/>
            <person name="Larson L."/>
            <person name="White J."/>
            <person name="O'Leary S."/>
            <person name="Kodira C."/>
            <person name="Zeng Q."/>
            <person name="Yandava C."/>
            <person name="Alvarado L."/>
            <person name="Kistler C."/>
            <person name="Shim W.-B."/>
            <person name="Kang S."/>
            <person name="Woloshuk C."/>
        </authorList>
    </citation>
    <scope>NUCLEOTIDE SEQUENCE</scope>
    <source>
        <strain evidence="1">4287</strain>
    </source>
</reference>
<dbReference type="VEuPathDB" id="FungiDB:FOXG_21983"/>
<dbReference type="RefSeq" id="XP_018254590.1">
    <property type="nucleotide sequence ID" value="XM_018402050.1"/>
</dbReference>
<organism evidence="1 3">
    <name type="scientific">Fusarium oxysporum f. sp. lycopersici (strain 4287 / CBS 123668 / FGSC 9935 / NRRL 34936)</name>
    <name type="common">Fusarium vascular wilt of tomato</name>
    <dbReference type="NCBI Taxonomy" id="426428"/>
    <lineage>
        <taxon>Eukaryota</taxon>
        <taxon>Fungi</taxon>
        <taxon>Dikarya</taxon>
        <taxon>Ascomycota</taxon>
        <taxon>Pezizomycotina</taxon>
        <taxon>Sordariomycetes</taxon>
        <taxon>Hypocreomycetidae</taxon>
        <taxon>Hypocreales</taxon>
        <taxon>Nectriaceae</taxon>
        <taxon>Fusarium</taxon>
        <taxon>Fusarium oxysporum species complex</taxon>
    </lineage>
</organism>
<proteinExistence type="predicted"/>
<dbReference type="AlphaFoldDB" id="A0A0J9W141"/>
<name>A0A0J9W141_FUSO4</name>
<reference evidence="1" key="2">
    <citation type="journal article" date="2010" name="Nature">
        <title>Comparative genomics reveals mobile pathogenicity chromosomes in Fusarium.</title>
        <authorList>
            <person name="Ma L.J."/>
            <person name="van der Does H.C."/>
            <person name="Borkovich K.A."/>
            <person name="Coleman J.J."/>
            <person name="Daboussi M.J."/>
            <person name="Di Pietro A."/>
            <person name="Dufresne M."/>
            <person name="Freitag M."/>
            <person name="Grabherr M."/>
            <person name="Henrissat B."/>
            <person name="Houterman P.M."/>
            <person name="Kang S."/>
            <person name="Shim W.B."/>
            <person name="Woloshuk C."/>
            <person name="Xie X."/>
            <person name="Xu J.R."/>
            <person name="Antoniw J."/>
            <person name="Baker S.E."/>
            <person name="Bluhm B.H."/>
            <person name="Breakspear A."/>
            <person name="Brown D.W."/>
            <person name="Butchko R.A."/>
            <person name="Chapman S."/>
            <person name="Coulson R."/>
            <person name="Coutinho P.M."/>
            <person name="Danchin E.G."/>
            <person name="Diener A."/>
            <person name="Gale L.R."/>
            <person name="Gardiner D.M."/>
            <person name="Goff S."/>
            <person name="Hammond-Kosack K.E."/>
            <person name="Hilburn K."/>
            <person name="Hua-Van A."/>
            <person name="Jonkers W."/>
            <person name="Kazan K."/>
            <person name="Kodira C.D."/>
            <person name="Koehrsen M."/>
            <person name="Kumar L."/>
            <person name="Lee Y.H."/>
            <person name="Li L."/>
            <person name="Manners J.M."/>
            <person name="Miranda-Saavedra D."/>
            <person name="Mukherjee M."/>
            <person name="Park G."/>
            <person name="Park J."/>
            <person name="Park S.Y."/>
            <person name="Proctor R.H."/>
            <person name="Regev A."/>
            <person name="Ruiz-Roldan M.C."/>
            <person name="Sain D."/>
            <person name="Sakthikumar S."/>
            <person name="Sykes S."/>
            <person name="Schwartz D.C."/>
            <person name="Turgeon B.G."/>
            <person name="Wapinski I."/>
            <person name="Yoder O."/>
            <person name="Young S."/>
            <person name="Zeng Q."/>
            <person name="Zhou S."/>
            <person name="Galagan J."/>
            <person name="Cuomo C.A."/>
            <person name="Kistler H.C."/>
            <person name="Rep M."/>
        </authorList>
    </citation>
    <scope>NUCLEOTIDE SEQUENCE [LARGE SCALE GENOMIC DNA]</scope>
    <source>
        <strain evidence="1">4287</strain>
    </source>
</reference>
<evidence type="ECO:0000313" key="3">
    <source>
        <dbReference type="Proteomes" id="UP000009097"/>
    </source>
</evidence>
<protein>
    <submittedName>
        <fullName evidence="1">Uncharacterized protein</fullName>
    </submittedName>
</protein>
<dbReference type="GeneID" id="28962689"/>
<dbReference type="RefSeq" id="XP_018255656.1">
    <property type="nucleotide sequence ID" value="XM_018402363.1"/>
</dbReference>
<gene>
    <name evidence="1" type="ORF">FOXG_21703</name>
    <name evidence="2" type="ORF">FOXG_21983</name>
</gene>
<accession>A0A0J9W141</accession>